<dbReference type="GO" id="GO:0016020">
    <property type="term" value="C:membrane"/>
    <property type="evidence" value="ECO:0007669"/>
    <property type="project" value="UniProtKB-SubCell"/>
</dbReference>
<feature type="transmembrane region" description="Helical" evidence="5">
    <location>
        <begin position="113"/>
        <end position="132"/>
    </location>
</feature>
<evidence type="ECO:0000256" key="5">
    <source>
        <dbReference type="SAM" id="Phobius"/>
    </source>
</evidence>
<reference evidence="7 8" key="1">
    <citation type="submission" date="2017-10" db="EMBL/GenBank/DDBJ databases">
        <title>Novel microbial diversity and functional potential in the marine mammal oral microbiome.</title>
        <authorList>
            <person name="Dudek N.K."/>
            <person name="Sun C.L."/>
            <person name="Burstein D."/>
            <person name="Kantor R.S."/>
            <person name="Aliaga Goltsman D.S."/>
            <person name="Bik E.M."/>
            <person name="Thomas B.C."/>
            <person name="Banfield J.F."/>
            <person name="Relman D.A."/>
        </authorList>
    </citation>
    <scope>NUCLEOTIDE SEQUENCE [LARGE SCALE GENOMIC DNA]</scope>
    <source>
        <strain evidence="7">DOLJORAL78_47_202</strain>
    </source>
</reference>
<dbReference type="PANTHER" id="PTHR37422:SF13">
    <property type="entry name" value="LIPOPOLYSACCHARIDE BIOSYNTHESIS PROTEIN PA4999-RELATED"/>
    <property type="match status" value="1"/>
</dbReference>
<feature type="transmembrane region" description="Helical" evidence="5">
    <location>
        <begin position="325"/>
        <end position="349"/>
    </location>
</feature>
<dbReference type="PANTHER" id="PTHR37422">
    <property type="entry name" value="TEICHURONIC ACID BIOSYNTHESIS PROTEIN TUAE"/>
    <property type="match status" value="1"/>
</dbReference>
<keyword evidence="3 5" id="KW-1133">Transmembrane helix</keyword>
<organism evidence="7 8">
    <name type="scientific">Desulfobacter postgatei</name>
    <dbReference type="NCBI Taxonomy" id="2293"/>
    <lineage>
        <taxon>Bacteria</taxon>
        <taxon>Pseudomonadati</taxon>
        <taxon>Thermodesulfobacteriota</taxon>
        <taxon>Desulfobacteria</taxon>
        <taxon>Desulfobacterales</taxon>
        <taxon>Desulfobacteraceae</taxon>
        <taxon>Desulfobacter</taxon>
    </lineage>
</organism>
<feature type="transmembrane region" description="Helical" evidence="5">
    <location>
        <begin position="12"/>
        <end position="40"/>
    </location>
</feature>
<gene>
    <name evidence="7" type="ORF">CSA25_00920</name>
</gene>
<feature type="transmembrane region" description="Helical" evidence="5">
    <location>
        <begin position="387"/>
        <end position="404"/>
    </location>
</feature>
<dbReference type="AlphaFoldDB" id="A0A2G6MTA2"/>
<comment type="caution">
    <text evidence="7">The sequence shown here is derived from an EMBL/GenBank/DDBJ whole genome shotgun (WGS) entry which is preliminary data.</text>
</comment>
<feature type="transmembrane region" description="Helical" evidence="5">
    <location>
        <begin position="225"/>
        <end position="244"/>
    </location>
</feature>
<evidence type="ECO:0000313" key="7">
    <source>
        <dbReference type="EMBL" id="PIE63328.1"/>
    </source>
</evidence>
<evidence type="ECO:0000256" key="1">
    <source>
        <dbReference type="ARBA" id="ARBA00004141"/>
    </source>
</evidence>
<sequence length="405" mass="45874">MISLNLNKICRFMLILLAFTIPVSTAATYVVLGLFLLFWILDNFKNPLKELTIIIKYNPVAMAGCIFFLIHLAGLLYTHTNQEKVLESIQNGGKFLFIAMSMIYLKKEKNARAVLISFISAMGFVLVLSYLIRMEMVPGFIPVKGNPLDCYVFHDHIKHNTFMAFTVFVAAVLARSAKTFRARILWAGFSFLSLVNVLFMVGGRTGHLIILVLLVYYFFSWSSRNSLVVFFILCICIGLFLWCYPSNPLLKRARITVNEIKAWNYGEPVSRPSSIGLRLEFYTNSLKLIKKSPFIGTGTGSFQTAYSDLVKGTRFNQSDNPHNDYLMVGVQFGLVGILILLWFFITQWWRAGFFQKNESTLLGRGLVLTIMTSCMVASPLQDSAEGWFFALMSAALFVSPIRPFD</sequence>
<feature type="transmembrane region" description="Helical" evidence="5">
    <location>
        <begin position="186"/>
        <end position="219"/>
    </location>
</feature>
<name>A0A2G6MTA2_9BACT</name>
<feature type="domain" description="O-antigen ligase-related" evidence="6">
    <location>
        <begin position="190"/>
        <end position="341"/>
    </location>
</feature>
<dbReference type="Pfam" id="PF04932">
    <property type="entry name" value="Wzy_C"/>
    <property type="match status" value="1"/>
</dbReference>
<evidence type="ECO:0000256" key="3">
    <source>
        <dbReference type="ARBA" id="ARBA00022989"/>
    </source>
</evidence>
<evidence type="ECO:0000256" key="2">
    <source>
        <dbReference type="ARBA" id="ARBA00022692"/>
    </source>
</evidence>
<feature type="transmembrane region" description="Helical" evidence="5">
    <location>
        <begin position="60"/>
        <end position="78"/>
    </location>
</feature>
<keyword evidence="2 5" id="KW-0812">Transmembrane</keyword>
<dbReference type="EMBL" id="PDTI01000010">
    <property type="protein sequence ID" value="PIE63328.1"/>
    <property type="molecule type" value="Genomic_DNA"/>
</dbReference>
<dbReference type="InterPro" id="IPR007016">
    <property type="entry name" value="O-antigen_ligase-rel_domated"/>
</dbReference>
<dbReference type="Proteomes" id="UP000231203">
    <property type="component" value="Unassembled WGS sequence"/>
</dbReference>
<accession>A0A2G6MTA2</accession>
<keyword evidence="4 5" id="KW-0472">Membrane</keyword>
<dbReference type="InterPro" id="IPR051533">
    <property type="entry name" value="WaaL-like"/>
</dbReference>
<evidence type="ECO:0000259" key="6">
    <source>
        <dbReference type="Pfam" id="PF04932"/>
    </source>
</evidence>
<comment type="subcellular location">
    <subcellularLocation>
        <location evidence="1">Membrane</location>
        <topology evidence="1">Multi-pass membrane protein</topology>
    </subcellularLocation>
</comment>
<proteinExistence type="predicted"/>
<feature type="transmembrane region" description="Helical" evidence="5">
    <location>
        <begin position="157"/>
        <end position="174"/>
    </location>
</feature>
<evidence type="ECO:0000256" key="4">
    <source>
        <dbReference type="ARBA" id="ARBA00023136"/>
    </source>
</evidence>
<evidence type="ECO:0000313" key="8">
    <source>
        <dbReference type="Proteomes" id="UP000231203"/>
    </source>
</evidence>
<feature type="transmembrane region" description="Helical" evidence="5">
    <location>
        <begin position="361"/>
        <end position="380"/>
    </location>
</feature>
<protein>
    <submittedName>
        <fullName evidence="7">O-antigen polymerase</fullName>
    </submittedName>
</protein>